<sequence length="154" mass="17498">MITKHNHQQFTISKAFTLIEVLVVVAILAILTLVAIVLLNGNRDKADDSRVKSDMDRLKIVFEDYFNDHNCYPPLEWFDNANDCGGDQLKPYLNAMPCNRKTGLPYTLRKDATGCTWFKLYGTITNSADPKYYPFFEETTQLGTYAVSSSNLDL</sequence>
<evidence type="ECO:0008006" key="9">
    <source>
        <dbReference type="Google" id="ProtNLM"/>
    </source>
</evidence>
<keyword evidence="3 6" id="KW-0812">Transmembrane</keyword>
<dbReference type="EMBL" id="PEYY01000112">
    <property type="protein sequence ID" value="PIS17789.1"/>
    <property type="molecule type" value="Genomic_DNA"/>
</dbReference>
<accession>A0A2H0X0S2</accession>
<keyword evidence="4 6" id="KW-1133">Transmembrane helix</keyword>
<dbReference type="Proteomes" id="UP000229574">
    <property type="component" value="Unassembled WGS sequence"/>
</dbReference>
<reference evidence="8" key="1">
    <citation type="submission" date="2017-09" db="EMBL/GenBank/DDBJ databases">
        <title>Depth-based differentiation of microbial function through sediment-hosted aquifers and enrichment of novel symbionts in the deep terrestrial subsurface.</title>
        <authorList>
            <person name="Probst A.J."/>
            <person name="Ladd B."/>
            <person name="Jarett J.K."/>
            <person name="Geller-Mcgrath D.E."/>
            <person name="Sieber C.M.K."/>
            <person name="Emerson J.B."/>
            <person name="Anantharaman K."/>
            <person name="Thomas B.C."/>
            <person name="Malmstrom R."/>
            <person name="Stieglmeier M."/>
            <person name="Klingl A."/>
            <person name="Woyke T."/>
            <person name="Ryan C.M."/>
            <person name="Banfield J.F."/>
        </authorList>
    </citation>
    <scope>NUCLEOTIDE SEQUENCE [LARGE SCALE GENOMIC DNA]</scope>
</reference>
<evidence type="ECO:0000256" key="6">
    <source>
        <dbReference type="SAM" id="Phobius"/>
    </source>
</evidence>
<protein>
    <recommendedName>
        <fullName evidence="9">Type II secretion system protein GspG C-terminal domain-containing protein</fullName>
    </recommendedName>
</protein>
<name>A0A2H0X0S2_9BACT</name>
<keyword evidence="5 6" id="KW-0472">Membrane</keyword>
<feature type="transmembrane region" description="Helical" evidence="6">
    <location>
        <begin position="15"/>
        <end position="39"/>
    </location>
</feature>
<dbReference type="InterPro" id="IPR012902">
    <property type="entry name" value="N_methyl_site"/>
</dbReference>
<dbReference type="Gene3D" id="3.30.700.10">
    <property type="entry name" value="Glycoprotein, Type 4 Pilin"/>
    <property type="match status" value="1"/>
</dbReference>
<evidence type="ECO:0000256" key="3">
    <source>
        <dbReference type="ARBA" id="ARBA00022692"/>
    </source>
</evidence>
<proteinExistence type="predicted"/>
<evidence type="ECO:0000256" key="5">
    <source>
        <dbReference type="ARBA" id="ARBA00023136"/>
    </source>
</evidence>
<dbReference type="AlphaFoldDB" id="A0A2H0X0S2"/>
<dbReference type="SUPFAM" id="SSF54523">
    <property type="entry name" value="Pili subunits"/>
    <property type="match status" value="1"/>
</dbReference>
<dbReference type="InterPro" id="IPR045584">
    <property type="entry name" value="Pilin-like"/>
</dbReference>
<dbReference type="GO" id="GO:0016020">
    <property type="term" value="C:membrane"/>
    <property type="evidence" value="ECO:0007669"/>
    <property type="project" value="UniProtKB-SubCell"/>
</dbReference>
<comment type="caution">
    <text evidence="7">The sequence shown here is derived from an EMBL/GenBank/DDBJ whole genome shotgun (WGS) entry which is preliminary data.</text>
</comment>
<dbReference type="Pfam" id="PF07963">
    <property type="entry name" value="N_methyl"/>
    <property type="match status" value="1"/>
</dbReference>
<dbReference type="NCBIfam" id="TIGR02532">
    <property type="entry name" value="IV_pilin_GFxxxE"/>
    <property type="match status" value="1"/>
</dbReference>
<evidence type="ECO:0000256" key="2">
    <source>
        <dbReference type="ARBA" id="ARBA00022481"/>
    </source>
</evidence>
<evidence type="ECO:0000256" key="4">
    <source>
        <dbReference type="ARBA" id="ARBA00022989"/>
    </source>
</evidence>
<dbReference type="PANTHER" id="PTHR30093">
    <property type="entry name" value="GENERAL SECRETION PATHWAY PROTEIN G"/>
    <property type="match status" value="1"/>
</dbReference>
<dbReference type="PANTHER" id="PTHR30093:SF44">
    <property type="entry name" value="TYPE II SECRETION SYSTEM CORE PROTEIN G"/>
    <property type="match status" value="1"/>
</dbReference>
<evidence type="ECO:0000313" key="7">
    <source>
        <dbReference type="EMBL" id="PIS17789.1"/>
    </source>
</evidence>
<gene>
    <name evidence="7" type="ORF">COT54_02770</name>
</gene>
<evidence type="ECO:0000256" key="1">
    <source>
        <dbReference type="ARBA" id="ARBA00004167"/>
    </source>
</evidence>
<evidence type="ECO:0000313" key="8">
    <source>
        <dbReference type="Proteomes" id="UP000229574"/>
    </source>
</evidence>
<feature type="non-terminal residue" evidence="7">
    <location>
        <position position="154"/>
    </location>
</feature>
<comment type="subcellular location">
    <subcellularLocation>
        <location evidence="1">Membrane</location>
        <topology evidence="1">Single-pass membrane protein</topology>
    </subcellularLocation>
</comment>
<organism evidence="7 8">
    <name type="scientific">Candidatus Collierbacteria bacterium CG09_land_8_20_14_0_10_46_12</name>
    <dbReference type="NCBI Taxonomy" id="1974533"/>
    <lineage>
        <taxon>Bacteria</taxon>
        <taxon>Candidatus Collieribacteriota</taxon>
    </lineage>
</organism>
<keyword evidence="2" id="KW-0488">Methylation</keyword>